<sequence length="193" mass="22038">MKNIAIIIIVFQSFQYLYSQKSFAKSNKFLVTTQIAHQDLERSPYVLNLVNSGDATNVISTLTIEDTELFEDVFITTLENPGLEGISEVVKLEVEYLACCAHVDAYYYLIKEDNTVVALPELKNVYCEGSDTDYQYTFPNQEYGIKGNILETQTYYKEDIDDTIKYVNLKQSFTWNNGDVDKTKMNSSALTGY</sequence>
<evidence type="ECO:0000313" key="1">
    <source>
        <dbReference type="EMBL" id="TPN86773.1"/>
    </source>
</evidence>
<keyword evidence="2" id="KW-1185">Reference proteome</keyword>
<comment type="caution">
    <text evidence="1">The sequence shown here is derived from an EMBL/GenBank/DDBJ whole genome shotgun (WGS) entry which is preliminary data.</text>
</comment>
<dbReference type="RefSeq" id="WP_140590087.1">
    <property type="nucleotide sequence ID" value="NZ_VFWZ01000002.1"/>
</dbReference>
<dbReference type="EMBL" id="VFWZ01000002">
    <property type="protein sequence ID" value="TPN86773.1"/>
    <property type="molecule type" value="Genomic_DNA"/>
</dbReference>
<dbReference type="Proteomes" id="UP000315540">
    <property type="component" value="Unassembled WGS sequence"/>
</dbReference>
<dbReference type="OrthoDB" id="1441717at2"/>
<proteinExistence type="predicted"/>
<evidence type="ECO:0000313" key="2">
    <source>
        <dbReference type="Proteomes" id="UP000315540"/>
    </source>
</evidence>
<name>A0A504JGI9_9FLAO</name>
<gene>
    <name evidence="1" type="ORF">FHK87_04000</name>
</gene>
<reference evidence="1 2" key="1">
    <citation type="submission" date="2019-06" db="EMBL/GenBank/DDBJ databases">
        <authorList>
            <person name="Meng X."/>
        </authorList>
    </citation>
    <scope>NUCLEOTIDE SEQUENCE [LARGE SCALE GENOMIC DNA]</scope>
    <source>
        <strain evidence="1 2">M625</strain>
    </source>
</reference>
<protein>
    <submittedName>
        <fullName evidence="1">Uncharacterized protein</fullName>
    </submittedName>
</protein>
<dbReference type="AlphaFoldDB" id="A0A504JGI9"/>
<organism evidence="1 2">
    <name type="scientific">Aquimarina algicola</name>
    <dbReference type="NCBI Taxonomy" id="2589995"/>
    <lineage>
        <taxon>Bacteria</taxon>
        <taxon>Pseudomonadati</taxon>
        <taxon>Bacteroidota</taxon>
        <taxon>Flavobacteriia</taxon>
        <taxon>Flavobacteriales</taxon>
        <taxon>Flavobacteriaceae</taxon>
        <taxon>Aquimarina</taxon>
    </lineage>
</organism>
<accession>A0A504JGI9</accession>